<reference evidence="4 5" key="1">
    <citation type="submission" date="2023-02" db="EMBL/GenBank/DDBJ databases">
        <title>Description and genomic characterization of Microbulbifer bruguierae sp. nov., isolated from the sediment of mangrove plant Bruguiera sexangula.</title>
        <authorList>
            <person name="Long M."/>
        </authorList>
    </citation>
    <scope>NUCLEOTIDE SEQUENCE [LARGE SCALE GENOMIC DNA]</scope>
    <source>
        <strain evidence="4 5">H12</strain>
    </source>
</reference>
<organism evidence="4 5">
    <name type="scientific">Microbulbifer bruguierae</name>
    <dbReference type="NCBI Taxonomy" id="3029061"/>
    <lineage>
        <taxon>Bacteria</taxon>
        <taxon>Pseudomonadati</taxon>
        <taxon>Pseudomonadota</taxon>
        <taxon>Gammaproteobacteria</taxon>
        <taxon>Cellvibrionales</taxon>
        <taxon>Microbulbiferaceae</taxon>
        <taxon>Microbulbifer</taxon>
    </lineage>
</organism>
<dbReference type="InterPro" id="IPR011250">
    <property type="entry name" value="OMP/PagP_B-barrel"/>
</dbReference>
<sequence>MRIVLTALAALILSASASALEYAGEHNQFSFTPAVAVSTGKVDFDSSAEREYWTSFSGIADFDYLPLELEFRYSLADSKERWLDTTAEAKWNTYGVGAKLDLSWRCQAACLYLMAGYNFSQLNGKVSAGGSTVTDTVNMHYPHVGLGFRYQFTEDLRAMIEWQQFNIGYQKYRDEEFDLGHARAWQAGMAYFF</sequence>
<gene>
    <name evidence="4" type="ORF">PVT68_13985</name>
</gene>
<dbReference type="InterPro" id="IPR027385">
    <property type="entry name" value="Beta-barrel_OMP"/>
</dbReference>
<dbReference type="SUPFAM" id="SSF56925">
    <property type="entry name" value="OMPA-like"/>
    <property type="match status" value="1"/>
</dbReference>
<name>A0ABY8NAF1_9GAMM</name>
<evidence type="ECO:0000256" key="1">
    <source>
        <dbReference type="ARBA" id="ARBA00022729"/>
    </source>
</evidence>
<dbReference type="EMBL" id="CP118605">
    <property type="protein sequence ID" value="WGL15876.1"/>
    <property type="molecule type" value="Genomic_DNA"/>
</dbReference>
<proteinExistence type="predicted"/>
<accession>A0ABY8NAF1</accession>
<evidence type="ECO:0000256" key="2">
    <source>
        <dbReference type="SAM" id="SignalP"/>
    </source>
</evidence>
<keyword evidence="1 2" id="KW-0732">Signal</keyword>
<feature type="signal peptide" evidence="2">
    <location>
        <begin position="1"/>
        <end position="19"/>
    </location>
</feature>
<dbReference type="Gene3D" id="2.40.160.20">
    <property type="match status" value="1"/>
</dbReference>
<keyword evidence="5" id="KW-1185">Reference proteome</keyword>
<evidence type="ECO:0000259" key="3">
    <source>
        <dbReference type="Pfam" id="PF13505"/>
    </source>
</evidence>
<dbReference type="Proteomes" id="UP001236500">
    <property type="component" value="Chromosome"/>
</dbReference>
<evidence type="ECO:0000313" key="4">
    <source>
        <dbReference type="EMBL" id="WGL15876.1"/>
    </source>
</evidence>
<protein>
    <submittedName>
        <fullName evidence="4">Outer membrane beta-barrel protein</fullName>
    </submittedName>
</protein>
<evidence type="ECO:0000313" key="5">
    <source>
        <dbReference type="Proteomes" id="UP001236500"/>
    </source>
</evidence>
<feature type="chain" id="PRO_5046998762" evidence="2">
    <location>
        <begin position="20"/>
        <end position="193"/>
    </location>
</feature>
<dbReference type="RefSeq" id="WP_280319044.1">
    <property type="nucleotide sequence ID" value="NZ_CP118605.1"/>
</dbReference>
<feature type="domain" description="Outer membrane protein beta-barrel" evidence="3">
    <location>
        <begin position="7"/>
        <end position="193"/>
    </location>
</feature>
<dbReference type="Pfam" id="PF13505">
    <property type="entry name" value="OMP_b-brl"/>
    <property type="match status" value="1"/>
</dbReference>